<dbReference type="InterPro" id="IPR007522">
    <property type="entry name" value="CRISPR-assoc_prot_TM1795"/>
</dbReference>
<dbReference type="AlphaFoldDB" id="A0A1I6EED4"/>
<name>A0A1I6EED4_9FIRM</name>
<dbReference type="Proteomes" id="UP000199584">
    <property type="component" value="Unassembled WGS sequence"/>
</dbReference>
<evidence type="ECO:0000256" key="1">
    <source>
        <dbReference type="ARBA" id="ARBA00023118"/>
    </source>
</evidence>
<dbReference type="OrthoDB" id="190500at2"/>
<feature type="domain" description="CRISPR type III-associated protein" evidence="2">
    <location>
        <begin position="10"/>
        <end position="172"/>
    </location>
</feature>
<evidence type="ECO:0000259" key="2">
    <source>
        <dbReference type="Pfam" id="PF03787"/>
    </source>
</evidence>
<dbReference type="Pfam" id="PF03787">
    <property type="entry name" value="RAMPs"/>
    <property type="match status" value="1"/>
</dbReference>
<evidence type="ECO:0000313" key="3">
    <source>
        <dbReference type="EMBL" id="SFR15872.1"/>
    </source>
</evidence>
<accession>A0A1I6EED4</accession>
<sequence length="307" mass="33648">MTIKKLTFRCRVLTPIFLAGADGAKGDAVPELRAPSLKGAMRFWWRAVQAESDLARLKKTEAGIFGGVGEEEGKSIFRIRMSGRALLQTANYQLLPHHSGGGDCFCAAKQGGRCKKGMKRSAISPGQEFFVKFFYDRPLVAFPPERLRALFTLTSILGGLGKRSRRGFGSFEISGVDDRGVGRETSLEYIMELLNILAPGKYRIDNNSIVLNDAFNGQYPFIREIAIGRQCGSAKELLKTIGRASHNHDEDYLGFAGPKGRLASPVYVTVISGRGRFRPVITTLNTASERPLCGNIAVQQAFKVAVL</sequence>
<keyword evidence="4" id="KW-1185">Reference proteome</keyword>
<dbReference type="EMBL" id="FOYM01000037">
    <property type="protein sequence ID" value="SFR15872.1"/>
    <property type="molecule type" value="Genomic_DNA"/>
</dbReference>
<evidence type="ECO:0000313" key="4">
    <source>
        <dbReference type="Proteomes" id="UP000199584"/>
    </source>
</evidence>
<reference evidence="4" key="1">
    <citation type="submission" date="2016-10" db="EMBL/GenBank/DDBJ databases">
        <authorList>
            <person name="Varghese N."/>
            <person name="Submissions S."/>
        </authorList>
    </citation>
    <scope>NUCLEOTIDE SEQUENCE [LARGE SCALE GENOMIC DNA]</scope>
    <source>
        <strain evidence="4">DSM 3669</strain>
    </source>
</reference>
<gene>
    <name evidence="3" type="ORF">SAMN05660706_13723</name>
</gene>
<organism evidence="3 4">
    <name type="scientific">Desulfoscipio geothermicus DSM 3669</name>
    <dbReference type="NCBI Taxonomy" id="1121426"/>
    <lineage>
        <taxon>Bacteria</taxon>
        <taxon>Bacillati</taxon>
        <taxon>Bacillota</taxon>
        <taxon>Clostridia</taxon>
        <taxon>Eubacteriales</taxon>
        <taxon>Desulfallaceae</taxon>
        <taxon>Desulfoscipio</taxon>
    </lineage>
</organism>
<dbReference type="STRING" id="39060.SAMN05660706_13723"/>
<keyword evidence="1" id="KW-0051">Antiviral defense</keyword>
<dbReference type="GO" id="GO:0051607">
    <property type="term" value="P:defense response to virus"/>
    <property type="evidence" value="ECO:0007669"/>
    <property type="project" value="UniProtKB-KW"/>
</dbReference>
<dbReference type="NCBIfam" id="TIGR01894">
    <property type="entry name" value="cas_TM1795_cmr1"/>
    <property type="match status" value="1"/>
</dbReference>
<dbReference type="InterPro" id="IPR005537">
    <property type="entry name" value="RAMP_III_fam"/>
</dbReference>
<dbReference type="RefSeq" id="WP_092487156.1">
    <property type="nucleotide sequence ID" value="NZ_FOYM01000037.1"/>
</dbReference>
<proteinExistence type="predicted"/>
<protein>
    <submittedName>
        <fullName evidence="3">CRISPR-associated protein Cmr1</fullName>
    </submittedName>
</protein>